<feature type="compositionally biased region" description="Low complexity" evidence="1">
    <location>
        <begin position="796"/>
        <end position="807"/>
    </location>
</feature>
<feature type="compositionally biased region" description="Polar residues" evidence="1">
    <location>
        <begin position="224"/>
        <end position="236"/>
    </location>
</feature>
<feature type="compositionally biased region" description="Polar residues" evidence="1">
    <location>
        <begin position="502"/>
        <end position="511"/>
    </location>
</feature>
<feature type="compositionally biased region" description="Basic and acidic residues" evidence="1">
    <location>
        <begin position="724"/>
        <end position="734"/>
    </location>
</feature>
<protein>
    <submittedName>
        <fullName evidence="2">Uncharacterized protein</fullName>
    </submittedName>
</protein>
<evidence type="ECO:0000313" key="2">
    <source>
        <dbReference type="EMBL" id="KDN53331.1"/>
    </source>
</evidence>
<feature type="compositionally biased region" description="Low complexity" evidence="1">
    <location>
        <begin position="527"/>
        <end position="559"/>
    </location>
</feature>
<dbReference type="OrthoDB" id="3367078at2759"/>
<feature type="compositionally biased region" description="Low complexity" evidence="1">
    <location>
        <begin position="62"/>
        <end position="74"/>
    </location>
</feature>
<keyword evidence="3" id="KW-1185">Reference proteome</keyword>
<name>A0A066WHS4_TILAU</name>
<sequence length="1011" mass="107305">MAATSISGRRIAAPSAGHAVHGALGLDDENIQEDRSPQPGSNQPSFKSKFLRGAASPGHLKGQGQHQASWQQQHTWMPSSEHLEAADPLRLQRNISPAASAEDEGYTSANSWGHSAFNVPPTAKYIEMRQAMPRSSQHAPEYARDAGNFTSSPAHDTQEKETPRTENNRRHGDASTSGSGHTAVDGTTHLAMPTRPAPLPAPDVPDQLPHQLQADLCSSSVNAAAGEMSNSESAVATATADEDERPLGEIQKQMSSEPSYKDIPIPAIPVTVVVPRRTRAKKQRSPVLSYAEGEEEEERLYAMTEQPADIKRMPSLGPKVKKNAPAPWEVEGAEEEFLNPPSSRAQREWWGRKSTEVRDQGRLSIESSRNVDATSATPLEDALGSDSASIAASAGSFFAATRARSKSVSSSAASVLKGLGLSAPPMSGKKKHPLKLVKPLSREDGRKPRMQLAAGISSEDYQNLPADWSPPPSAPALLSAPRNSISPMTESFVHLQTANTCGYPLRSSSRTEPMPPLPTDAYRMRQSSSNESNNLSTTSPTDASQHSSTTAATSPATPSFVEAQSISKDSTTSHANQSDLVDTSAGEAEMLNELQSAQAPSNSNSTPYKLISLEQARINQVRERELARQRISALNAASIGADETPRTTSDGFSSSISMTSFGSASQAAETRSLRNKKSGFLRMFNKEKPPEHAPMMPSSPGSRPETASTVLADELPPRPLLEAPRSRIQTEERPAMQASGLTAPALSLRPMSSMFSGFQPEMLDAGVASGTGGASKRSASAISALSDVAEPSPTTSMLGSSGANSLSSRRRARAPADIITAPYVGPAAAGPKSSGSLQARSAPPRRSSVDTSESNGQYFSPVTSPSAVKVESMEAARPTSIHSHVSDDPTRASLPSPAWRNRIMEIEQKMAELASELSEIRQTQASQLGPPLPDEALASPVSLGGRSPNLPSVSPIPPCSSCGCSCAEKRRQQALNEAALLKGSSVLDRGRAIKPLGEGNTSKFGGHWDRQ</sequence>
<feature type="compositionally biased region" description="Polar residues" evidence="1">
    <location>
        <begin position="562"/>
        <end position="578"/>
    </location>
</feature>
<feature type="region of interest" description="Disordered" evidence="1">
    <location>
        <begin position="420"/>
        <end position="482"/>
    </location>
</feature>
<feature type="compositionally biased region" description="Polar residues" evidence="1">
    <location>
        <begin position="699"/>
        <end position="709"/>
    </location>
</feature>
<feature type="compositionally biased region" description="Polar residues" evidence="1">
    <location>
        <begin position="849"/>
        <end position="866"/>
    </location>
</feature>
<accession>A0A066WHS4</accession>
<feature type="region of interest" description="Disordered" evidence="1">
    <location>
        <begin position="502"/>
        <end position="578"/>
    </location>
</feature>
<comment type="caution">
    <text evidence="2">The sequence shown here is derived from an EMBL/GenBank/DDBJ whole genome shotgun (WGS) entry which is preliminary data.</text>
</comment>
<feature type="region of interest" description="Disordered" evidence="1">
    <location>
        <begin position="1"/>
        <end position="80"/>
    </location>
</feature>
<proteinExistence type="predicted"/>
<feature type="region of interest" description="Disordered" evidence="1">
    <location>
        <begin position="787"/>
        <end position="811"/>
    </location>
</feature>
<dbReference type="Proteomes" id="UP000027361">
    <property type="component" value="Unassembled WGS sequence"/>
</dbReference>
<dbReference type="OMA" id="KSGFLMR"/>
<dbReference type="AlphaFoldDB" id="A0A066WHS4"/>
<feature type="region of interest" description="Disordered" evidence="1">
    <location>
        <begin position="920"/>
        <end position="949"/>
    </location>
</feature>
<dbReference type="EMBL" id="JMSN01000002">
    <property type="protein sequence ID" value="KDN53331.1"/>
    <property type="molecule type" value="Genomic_DNA"/>
</dbReference>
<organism evidence="2 3">
    <name type="scientific">Tilletiaria anomala (strain ATCC 24038 / CBS 436.72 / UBC 951)</name>
    <dbReference type="NCBI Taxonomy" id="1037660"/>
    <lineage>
        <taxon>Eukaryota</taxon>
        <taxon>Fungi</taxon>
        <taxon>Dikarya</taxon>
        <taxon>Basidiomycota</taxon>
        <taxon>Ustilaginomycotina</taxon>
        <taxon>Exobasidiomycetes</taxon>
        <taxon>Georgefischeriales</taxon>
        <taxon>Tilletiariaceae</taxon>
        <taxon>Tilletiaria</taxon>
    </lineage>
</organism>
<dbReference type="RefSeq" id="XP_013246170.1">
    <property type="nucleotide sequence ID" value="XM_013390716.1"/>
</dbReference>
<feature type="compositionally biased region" description="Basic and acidic residues" evidence="1">
    <location>
        <begin position="156"/>
        <end position="173"/>
    </location>
</feature>
<feature type="region of interest" description="Disordered" evidence="1">
    <location>
        <begin position="131"/>
        <end position="205"/>
    </location>
</feature>
<feature type="compositionally biased region" description="Polar residues" evidence="1">
    <location>
        <begin position="365"/>
        <end position="376"/>
    </location>
</feature>
<feature type="region of interest" description="Disordered" evidence="1">
    <location>
        <begin position="992"/>
        <end position="1011"/>
    </location>
</feature>
<feature type="compositionally biased region" description="Basic and acidic residues" evidence="1">
    <location>
        <begin position="345"/>
        <end position="361"/>
    </location>
</feature>
<reference evidence="2 3" key="1">
    <citation type="submission" date="2014-05" db="EMBL/GenBank/DDBJ databases">
        <title>Draft genome sequence of a rare smut relative, Tilletiaria anomala UBC 951.</title>
        <authorList>
            <consortium name="DOE Joint Genome Institute"/>
            <person name="Toome M."/>
            <person name="Kuo A."/>
            <person name="Henrissat B."/>
            <person name="Lipzen A."/>
            <person name="Tritt A."/>
            <person name="Yoshinaga Y."/>
            <person name="Zane M."/>
            <person name="Barry K."/>
            <person name="Grigoriev I.V."/>
            <person name="Spatafora J.W."/>
            <person name="Aimea M.C."/>
        </authorList>
    </citation>
    <scope>NUCLEOTIDE SEQUENCE [LARGE SCALE GENOMIC DNA]</scope>
    <source>
        <strain evidence="2 3">UBC 951</strain>
    </source>
</reference>
<evidence type="ECO:0000313" key="3">
    <source>
        <dbReference type="Proteomes" id="UP000027361"/>
    </source>
</evidence>
<gene>
    <name evidence="2" type="ORF">K437DRAFT_292279</name>
</gene>
<dbReference type="InParanoid" id="A0A066WHS4"/>
<dbReference type="GeneID" id="25267082"/>
<dbReference type="HOGENOM" id="CLU_297744_0_0_1"/>
<evidence type="ECO:0000256" key="1">
    <source>
        <dbReference type="SAM" id="MobiDB-lite"/>
    </source>
</evidence>
<feature type="region of interest" description="Disordered" evidence="1">
    <location>
        <begin position="305"/>
        <end position="376"/>
    </location>
</feature>
<feature type="region of interest" description="Disordered" evidence="1">
    <location>
        <begin position="224"/>
        <end position="245"/>
    </location>
</feature>
<feature type="region of interest" description="Disordered" evidence="1">
    <location>
        <begin position="823"/>
        <end position="898"/>
    </location>
</feature>
<feature type="region of interest" description="Disordered" evidence="1">
    <location>
        <begin position="685"/>
        <end position="738"/>
    </location>
</feature>